<feature type="compositionally biased region" description="Basic residues" evidence="1">
    <location>
        <begin position="116"/>
        <end position="125"/>
    </location>
</feature>
<protein>
    <submittedName>
        <fullName evidence="2">Uncharacterized protein</fullName>
    </submittedName>
</protein>
<dbReference type="AlphaFoldDB" id="A0AAD4C034"/>
<gene>
    <name evidence="2" type="ORF">L210DRAFT_3611102</name>
</gene>
<dbReference type="Proteomes" id="UP001194468">
    <property type="component" value="Unassembled WGS sequence"/>
</dbReference>
<name>A0AAD4C034_BOLED</name>
<organism evidence="2 3">
    <name type="scientific">Boletus edulis BED1</name>
    <dbReference type="NCBI Taxonomy" id="1328754"/>
    <lineage>
        <taxon>Eukaryota</taxon>
        <taxon>Fungi</taxon>
        <taxon>Dikarya</taxon>
        <taxon>Basidiomycota</taxon>
        <taxon>Agaricomycotina</taxon>
        <taxon>Agaricomycetes</taxon>
        <taxon>Agaricomycetidae</taxon>
        <taxon>Boletales</taxon>
        <taxon>Boletineae</taxon>
        <taxon>Boletaceae</taxon>
        <taxon>Boletoideae</taxon>
        <taxon>Boletus</taxon>
    </lineage>
</organism>
<feature type="compositionally biased region" description="Polar residues" evidence="1">
    <location>
        <begin position="460"/>
        <end position="472"/>
    </location>
</feature>
<evidence type="ECO:0000256" key="1">
    <source>
        <dbReference type="SAM" id="MobiDB-lite"/>
    </source>
</evidence>
<proteinExistence type="predicted"/>
<evidence type="ECO:0000313" key="3">
    <source>
        <dbReference type="Proteomes" id="UP001194468"/>
    </source>
</evidence>
<reference evidence="2" key="1">
    <citation type="submission" date="2019-10" db="EMBL/GenBank/DDBJ databases">
        <authorList>
            <consortium name="DOE Joint Genome Institute"/>
            <person name="Kuo A."/>
            <person name="Miyauchi S."/>
            <person name="Kiss E."/>
            <person name="Drula E."/>
            <person name="Kohler A."/>
            <person name="Sanchez-Garcia M."/>
            <person name="Andreopoulos B."/>
            <person name="Barry K.W."/>
            <person name="Bonito G."/>
            <person name="Buee M."/>
            <person name="Carver A."/>
            <person name="Chen C."/>
            <person name="Cichocki N."/>
            <person name="Clum A."/>
            <person name="Culley D."/>
            <person name="Crous P.W."/>
            <person name="Fauchery L."/>
            <person name="Girlanda M."/>
            <person name="Hayes R."/>
            <person name="Keri Z."/>
            <person name="LaButti K."/>
            <person name="Lipzen A."/>
            <person name="Lombard V."/>
            <person name="Magnuson J."/>
            <person name="Maillard F."/>
            <person name="Morin E."/>
            <person name="Murat C."/>
            <person name="Nolan M."/>
            <person name="Ohm R."/>
            <person name="Pangilinan J."/>
            <person name="Pereira M."/>
            <person name="Perotto S."/>
            <person name="Peter M."/>
            <person name="Riley R."/>
            <person name="Sitrit Y."/>
            <person name="Stielow B."/>
            <person name="Szollosi G."/>
            <person name="Zifcakova L."/>
            <person name="Stursova M."/>
            <person name="Spatafora J.W."/>
            <person name="Tedersoo L."/>
            <person name="Vaario L.-M."/>
            <person name="Yamada A."/>
            <person name="Yan M."/>
            <person name="Wang P."/>
            <person name="Xu J."/>
            <person name="Bruns T."/>
            <person name="Baldrian P."/>
            <person name="Vilgalys R."/>
            <person name="Henrissat B."/>
            <person name="Grigoriev I.V."/>
            <person name="Hibbett D."/>
            <person name="Nagy L.G."/>
            <person name="Martin F.M."/>
        </authorList>
    </citation>
    <scope>NUCLEOTIDE SEQUENCE</scope>
    <source>
        <strain evidence="2">BED1</strain>
    </source>
</reference>
<sequence length="568" mass="61794">MALPPPGTHLFLPSLLTHVRRTAPGFPLEPVIVQVLLICIISGHKNLILRTRDEDIPLVSKLTTLALHTIFGYNSHRLKCHSGTANQSPSEFLRSFFCAGSAVATPPTDNNLAGSLHKHRHRRVSNSRNSAGKLPIAPSTSISTARSRRTSLSRSTSRPVESKPSIATLGRPQSDSWDPDSKPSLNAEVYSQRPNPPAGTRTDTSVPTLASSVKTHFRNFSRGSTEALKLPSAVVVSGLEFAGLPSQKAVLRTLAERKFIVSDGGIFGHDQDGLTVELPDGFFIVYVCRSDPRDRPPIYKSLLDRFAMSSSVDVGPQTRLAMRQFRPPSSPSTTPSSLHTCVPSAAFPTLHSSIPLPGPSTPVETLASPAIPSALLHRLEHLCATQARIRPSLNIYLADLFSATRHYGPLDSMMLTARARQDAEVLIQASRVLGTDHTGAELIKEHAERSRETDSTSSTYPHSQPSVASTSSDALVDDLEMREPLGGSSPPSTEQLNLDVSEADIARMFPRAVSHRIRVRDSPFDEILSSAVCGAIRTPGNEPHEKEMLVQWERETVKDILVHILSEV</sequence>
<comment type="caution">
    <text evidence="2">The sequence shown here is derived from an EMBL/GenBank/DDBJ whole genome shotgun (WGS) entry which is preliminary data.</text>
</comment>
<feature type="region of interest" description="Disordered" evidence="1">
    <location>
        <begin position="445"/>
        <end position="472"/>
    </location>
</feature>
<feature type="region of interest" description="Disordered" evidence="1">
    <location>
        <begin position="109"/>
        <end position="205"/>
    </location>
</feature>
<reference evidence="2" key="2">
    <citation type="journal article" date="2020" name="Nat. Commun.">
        <title>Large-scale genome sequencing of mycorrhizal fungi provides insights into the early evolution of symbiotic traits.</title>
        <authorList>
            <person name="Miyauchi S."/>
            <person name="Kiss E."/>
            <person name="Kuo A."/>
            <person name="Drula E."/>
            <person name="Kohler A."/>
            <person name="Sanchez-Garcia M."/>
            <person name="Morin E."/>
            <person name="Andreopoulos B."/>
            <person name="Barry K.W."/>
            <person name="Bonito G."/>
            <person name="Buee M."/>
            <person name="Carver A."/>
            <person name="Chen C."/>
            <person name="Cichocki N."/>
            <person name="Clum A."/>
            <person name="Culley D."/>
            <person name="Crous P.W."/>
            <person name="Fauchery L."/>
            <person name="Girlanda M."/>
            <person name="Hayes R.D."/>
            <person name="Keri Z."/>
            <person name="LaButti K."/>
            <person name="Lipzen A."/>
            <person name="Lombard V."/>
            <person name="Magnuson J."/>
            <person name="Maillard F."/>
            <person name="Murat C."/>
            <person name="Nolan M."/>
            <person name="Ohm R.A."/>
            <person name="Pangilinan J."/>
            <person name="Pereira M.F."/>
            <person name="Perotto S."/>
            <person name="Peter M."/>
            <person name="Pfister S."/>
            <person name="Riley R."/>
            <person name="Sitrit Y."/>
            <person name="Stielow J.B."/>
            <person name="Szollosi G."/>
            <person name="Zifcakova L."/>
            <person name="Stursova M."/>
            <person name="Spatafora J.W."/>
            <person name="Tedersoo L."/>
            <person name="Vaario L.M."/>
            <person name="Yamada A."/>
            <person name="Yan M."/>
            <person name="Wang P."/>
            <person name="Xu J."/>
            <person name="Bruns T."/>
            <person name="Baldrian P."/>
            <person name="Vilgalys R."/>
            <person name="Dunand C."/>
            <person name="Henrissat B."/>
            <person name="Grigoriev I.V."/>
            <person name="Hibbett D."/>
            <person name="Nagy L.G."/>
            <person name="Martin F.M."/>
        </authorList>
    </citation>
    <scope>NUCLEOTIDE SEQUENCE</scope>
    <source>
        <strain evidence="2">BED1</strain>
    </source>
</reference>
<accession>A0AAD4C034</accession>
<dbReference type="EMBL" id="WHUW01000006">
    <property type="protein sequence ID" value="KAF8444847.1"/>
    <property type="molecule type" value="Genomic_DNA"/>
</dbReference>
<keyword evidence="3" id="KW-1185">Reference proteome</keyword>
<feature type="compositionally biased region" description="Basic and acidic residues" evidence="1">
    <location>
        <begin position="445"/>
        <end position="454"/>
    </location>
</feature>
<evidence type="ECO:0000313" key="2">
    <source>
        <dbReference type="EMBL" id="KAF8444847.1"/>
    </source>
</evidence>